<keyword evidence="4" id="KW-0143">Chaperone</keyword>
<evidence type="ECO:0000256" key="3">
    <source>
        <dbReference type="ARBA" id="ARBA00022795"/>
    </source>
</evidence>
<dbReference type="EMBL" id="VLJS01000064">
    <property type="protein sequence ID" value="TWH09612.1"/>
    <property type="molecule type" value="Genomic_DNA"/>
</dbReference>
<sequence length="98" mass="11143">MSAAARLAELHAAMDRIREALERDQIEAMPPMLDAYDRAVDEFCRMEGAAALREGVQALHERQQQVIAAMRVRQDRLQALMRQQRQANRAVHAYAGAR</sequence>
<dbReference type="AlphaFoldDB" id="A0A562DIY1"/>
<comment type="caution">
    <text evidence="6">The sequence shown here is derived from an EMBL/GenBank/DDBJ whole genome shotgun (WGS) entry which is preliminary data.</text>
</comment>
<keyword evidence="7" id="KW-1185">Reference proteome</keyword>
<keyword evidence="2" id="KW-0963">Cytoplasm</keyword>
<comment type="subcellular location">
    <subcellularLocation>
        <location evidence="1">Cytoplasm</location>
        <location evidence="1">Cytosol</location>
    </subcellularLocation>
</comment>
<organism evidence="6 7">
    <name type="scientific">Pseudoxanthomonas taiwanensis J19</name>
    <dbReference type="NCBI Taxonomy" id="935569"/>
    <lineage>
        <taxon>Bacteria</taxon>
        <taxon>Pseudomonadati</taxon>
        <taxon>Pseudomonadota</taxon>
        <taxon>Gammaproteobacteria</taxon>
        <taxon>Lysobacterales</taxon>
        <taxon>Lysobacteraceae</taxon>
        <taxon>Pseudoxanthomonas</taxon>
    </lineage>
</organism>
<keyword evidence="3" id="KW-1005">Bacterial flagellum biogenesis</keyword>
<proteinExistence type="predicted"/>
<evidence type="ECO:0000313" key="6">
    <source>
        <dbReference type="EMBL" id="TWH09612.1"/>
    </source>
</evidence>
<evidence type="ECO:0000256" key="2">
    <source>
        <dbReference type="ARBA" id="ARBA00022490"/>
    </source>
</evidence>
<evidence type="ECO:0000313" key="7">
    <source>
        <dbReference type="Proteomes" id="UP000321583"/>
    </source>
</evidence>
<dbReference type="OrthoDB" id="5986710at2"/>
<name>A0A562DIY1_9GAMM</name>
<dbReference type="RefSeq" id="WP_028915045.1">
    <property type="nucleotide sequence ID" value="NZ_VLJS01000064.1"/>
</dbReference>
<gene>
    <name evidence="6" type="ORF">L613_003500000220</name>
</gene>
<reference evidence="6 7" key="1">
    <citation type="submission" date="2019-07" db="EMBL/GenBank/DDBJ databases">
        <title>Genome sequencing of lignin-degrading bacterial isolates.</title>
        <authorList>
            <person name="Gladden J."/>
        </authorList>
    </citation>
    <scope>NUCLEOTIDE SEQUENCE [LARGE SCALE GENOMIC DNA]</scope>
    <source>
        <strain evidence="6 7">J19</strain>
    </source>
</reference>
<evidence type="ECO:0000256" key="1">
    <source>
        <dbReference type="ARBA" id="ARBA00004514"/>
    </source>
</evidence>
<evidence type="ECO:0000256" key="5">
    <source>
        <dbReference type="ARBA" id="ARBA00093797"/>
    </source>
</evidence>
<evidence type="ECO:0000256" key="4">
    <source>
        <dbReference type="ARBA" id="ARBA00023186"/>
    </source>
</evidence>
<protein>
    <recommendedName>
        <fullName evidence="5">Flagellar protein FliT</fullName>
    </recommendedName>
</protein>
<accession>A0A562DIY1</accession>
<dbReference type="Proteomes" id="UP000321583">
    <property type="component" value="Unassembled WGS sequence"/>
</dbReference>
<dbReference type="Pfam" id="PF05400">
    <property type="entry name" value="FliT"/>
    <property type="match status" value="1"/>
</dbReference>
<dbReference type="InterPro" id="IPR008622">
    <property type="entry name" value="FliT"/>
</dbReference>